<dbReference type="EMBL" id="DYUK01000170">
    <property type="protein sequence ID" value="HJG80332.1"/>
    <property type="molecule type" value="Genomic_DNA"/>
</dbReference>
<dbReference type="SUPFAM" id="SSF46785">
    <property type="entry name" value="Winged helix' DNA-binding domain"/>
    <property type="match status" value="1"/>
</dbReference>
<dbReference type="InterPro" id="IPR036390">
    <property type="entry name" value="WH_DNA-bd_sf"/>
</dbReference>
<proteinExistence type="predicted"/>
<evidence type="ECO:0000259" key="1">
    <source>
        <dbReference type="Pfam" id="PF13556"/>
    </source>
</evidence>
<comment type="caution">
    <text evidence="2">The sequence shown here is derived from an EMBL/GenBank/DDBJ whole genome shotgun (WGS) entry which is preliminary data.</text>
</comment>
<dbReference type="Proteomes" id="UP000784435">
    <property type="component" value="Unassembled WGS sequence"/>
</dbReference>
<reference evidence="2" key="1">
    <citation type="journal article" date="2021" name="PeerJ">
        <title>Extensive microbial diversity within the chicken gut microbiome revealed by metagenomics and culture.</title>
        <authorList>
            <person name="Gilroy R."/>
            <person name="Ravi A."/>
            <person name="Getino M."/>
            <person name="Pursley I."/>
            <person name="Horton D.L."/>
            <person name="Alikhan N.F."/>
            <person name="Baker D."/>
            <person name="Gharbi K."/>
            <person name="Hall N."/>
            <person name="Watson M."/>
            <person name="Adriaenssens E.M."/>
            <person name="Foster-Nyarko E."/>
            <person name="Jarju S."/>
            <person name="Secka A."/>
            <person name="Antonio M."/>
            <person name="Oren A."/>
            <person name="Chaudhuri R.R."/>
            <person name="La Ragione R."/>
            <person name="Hildebrand F."/>
            <person name="Pallen M.J."/>
        </authorList>
    </citation>
    <scope>NUCLEOTIDE SEQUENCE</scope>
    <source>
        <strain evidence="2">ChiGjej5B5-7349</strain>
    </source>
</reference>
<evidence type="ECO:0000313" key="3">
    <source>
        <dbReference type="Proteomes" id="UP000784435"/>
    </source>
</evidence>
<organism evidence="2 3">
    <name type="scientific">Brevibacterium senegalense</name>
    <dbReference type="NCBI Taxonomy" id="1033736"/>
    <lineage>
        <taxon>Bacteria</taxon>
        <taxon>Bacillati</taxon>
        <taxon>Actinomycetota</taxon>
        <taxon>Actinomycetes</taxon>
        <taxon>Micrococcales</taxon>
        <taxon>Brevibacteriaceae</taxon>
        <taxon>Brevibacterium</taxon>
    </lineage>
</organism>
<gene>
    <name evidence="2" type="ORF">K8V08_07955</name>
</gene>
<sequence length="70" mass="7774">MRRGPTDLEVLEALLQEGGAKTGAARALGLSRPAVYARTQRLEERLGVSLEDAESRTALHTALLWWRTTR</sequence>
<evidence type="ECO:0000313" key="2">
    <source>
        <dbReference type="EMBL" id="HJG80332.1"/>
    </source>
</evidence>
<dbReference type="InterPro" id="IPR025736">
    <property type="entry name" value="PucR_C-HTH_dom"/>
</dbReference>
<reference evidence="2" key="2">
    <citation type="submission" date="2021-09" db="EMBL/GenBank/DDBJ databases">
        <authorList>
            <person name="Gilroy R."/>
        </authorList>
    </citation>
    <scope>NUCLEOTIDE SEQUENCE</scope>
    <source>
        <strain evidence="2">ChiGjej5B5-7349</strain>
    </source>
</reference>
<feature type="domain" description="PucR C-terminal helix-turn-helix" evidence="1">
    <location>
        <begin position="8"/>
        <end position="64"/>
    </location>
</feature>
<accession>A0A921ME08</accession>
<dbReference type="InterPro" id="IPR042070">
    <property type="entry name" value="PucR_C-HTH_sf"/>
</dbReference>
<name>A0A921ME08_9MICO</name>
<dbReference type="Gene3D" id="1.10.10.2840">
    <property type="entry name" value="PucR C-terminal helix-turn-helix domain"/>
    <property type="match status" value="1"/>
</dbReference>
<protein>
    <submittedName>
        <fullName evidence="2">LysR family transcriptional regulator</fullName>
    </submittedName>
</protein>
<dbReference type="Pfam" id="PF13556">
    <property type="entry name" value="HTH_30"/>
    <property type="match status" value="1"/>
</dbReference>
<dbReference type="AlphaFoldDB" id="A0A921ME08"/>